<gene>
    <name evidence="1" type="ORF">BT96DRAFT_944055</name>
</gene>
<dbReference type="InterPro" id="IPR027417">
    <property type="entry name" value="P-loop_NTPase"/>
</dbReference>
<dbReference type="PANTHER" id="PTHR46082:SF6">
    <property type="entry name" value="AAA+ ATPASE DOMAIN-CONTAINING PROTEIN-RELATED"/>
    <property type="match status" value="1"/>
</dbReference>
<dbReference type="SUPFAM" id="SSF48452">
    <property type="entry name" value="TPR-like"/>
    <property type="match status" value="1"/>
</dbReference>
<organism evidence="1 2">
    <name type="scientific">Gymnopus androsaceus JB14</name>
    <dbReference type="NCBI Taxonomy" id="1447944"/>
    <lineage>
        <taxon>Eukaryota</taxon>
        <taxon>Fungi</taxon>
        <taxon>Dikarya</taxon>
        <taxon>Basidiomycota</taxon>
        <taxon>Agaricomycotina</taxon>
        <taxon>Agaricomycetes</taxon>
        <taxon>Agaricomycetidae</taxon>
        <taxon>Agaricales</taxon>
        <taxon>Marasmiineae</taxon>
        <taxon>Omphalotaceae</taxon>
        <taxon>Gymnopus</taxon>
    </lineage>
</organism>
<reference evidence="1" key="1">
    <citation type="journal article" date="2019" name="Environ. Microbiol.">
        <title>Fungal ecological strategies reflected in gene transcription - a case study of two litter decomposers.</title>
        <authorList>
            <person name="Barbi F."/>
            <person name="Kohler A."/>
            <person name="Barry K."/>
            <person name="Baskaran P."/>
            <person name="Daum C."/>
            <person name="Fauchery L."/>
            <person name="Ihrmark K."/>
            <person name="Kuo A."/>
            <person name="LaButti K."/>
            <person name="Lipzen A."/>
            <person name="Morin E."/>
            <person name="Grigoriev I.V."/>
            <person name="Henrissat B."/>
            <person name="Lindahl B."/>
            <person name="Martin F."/>
        </authorList>
    </citation>
    <scope>NUCLEOTIDE SEQUENCE</scope>
    <source>
        <strain evidence="1">JB14</strain>
    </source>
</reference>
<dbReference type="Gene3D" id="1.25.40.10">
    <property type="entry name" value="Tetratricopeptide repeat domain"/>
    <property type="match status" value="2"/>
</dbReference>
<dbReference type="PANTHER" id="PTHR46082">
    <property type="entry name" value="ATP/GTP-BINDING PROTEIN-RELATED"/>
    <property type="match status" value="1"/>
</dbReference>
<dbReference type="InterPro" id="IPR053137">
    <property type="entry name" value="NLR-like"/>
</dbReference>
<proteinExistence type="predicted"/>
<accession>A0A6A4H7U5</accession>
<dbReference type="SUPFAM" id="SSF52540">
    <property type="entry name" value="P-loop containing nucleoside triphosphate hydrolases"/>
    <property type="match status" value="1"/>
</dbReference>
<dbReference type="Proteomes" id="UP000799118">
    <property type="component" value="Unassembled WGS sequence"/>
</dbReference>
<dbReference type="EMBL" id="ML769577">
    <property type="protein sequence ID" value="KAE9393257.1"/>
    <property type="molecule type" value="Genomic_DNA"/>
</dbReference>
<keyword evidence="2" id="KW-1185">Reference proteome</keyword>
<name>A0A6A4H7U5_9AGAR</name>
<dbReference type="Pfam" id="PF13374">
    <property type="entry name" value="TPR_10"/>
    <property type="match status" value="4"/>
</dbReference>
<dbReference type="GO" id="GO:0043531">
    <property type="term" value="F:ADP binding"/>
    <property type="evidence" value="ECO:0007669"/>
    <property type="project" value="InterPro"/>
</dbReference>
<protein>
    <submittedName>
        <fullName evidence="1">Uncharacterized protein</fullName>
    </submittedName>
</protein>
<dbReference type="AlphaFoldDB" id="A0A6A4H7U5"/>
<evidence type="ECO:0000313" key="1">
    <source>
        <dbReference type="EMBL" id="KAE9393257.1"/>
    </source>
</evidence>
<dbReference type="Gene3D" id="3.40.50.300">
    <property type="entry name" value="P-loop containing nucleotide triphosphate hydrolases"/>
    <property type="match status" value="1"/>
</dbReference>
<sequence length="707" mass="80908">MTENFSRTQMFANASDFNIYGGIFNAAQNVNITHAGSAQVNVPPGRKTILNVLEDYFIKDLLSEDAGRRKIFLLHGLGGAGKTQCALEFARKFNTSFTDICFIIAESEDSIKASYYDIAMRHASMSVQGWESGFKWFKTHKENWLIIMDNADNAQLNLGKFLPSCDHGNVIITSRNPDLIGIAGRSEEIQDMEPNDAMWLLLKHAIRRQATVEEEKLAEIIAKELHYFALALVQAGAYINQHKCLNNYLDLLKSQQAELLSTDISQSLDDYTMSIYSTWNLSWNKLEEDSKVLLNICAYLHHERIPYALFKRATENIEHLESSESVNNAKRFLVLLATESMKWDTMKINEMIHKISSYSLLNVIENGLFSFHPLVHKWMMDRLDIDLKKDVCLGAQGIVAASINGTQWGDISFVRLLIPHCIALEKHHMGELVIKKRFGTLWLMSHYARKALTYWKPIVEEAKMSLGEEHPDTMSCTSNLAMTYQYLGRYNEALDLQKPLLEVSKQVMGEEHPHTMTRTNNLALNIPVSRKYLGRYNEALDLQKPLLEVSKQVMGEEHPDTMTHTNNLAMTYQYLGRYNEALDLQKPLLEVSKQVMGEEHPDTMTRTNNLAYDIPVSRKEGTMKLWIFRSPSLKFSKQVMGEEHPDTMTRTNNLAMTYQYLGRYNEALDLQKPLLEVSKQVMGEEHPDTMTRTNNLAMNIPLSRKVQ</sequence>
<dbReference type="InterPro" id="IPR011990">
    <property type="entry name" value="TPR-like_helical_dom_sf"/>
</dbReference>
<evidence type="ECO:0000313" key="2">
    <source>
        <dbReference type="Proteomes" id="UP000799118"/>
    </source>
</evidence>
<dbReference type="OrthoDB" id="20872at2759"/>